<dbReference type="InterPro" id="IPR036397">
    <property type="entry name" value="RNaseH_sf"/>
</dbReference>
<organism evidence="2 3">
    <name type="scientific">Lasius niger</name>
    <name type="common">Black garden ant</name>
    <dbReference type="NCBI Taxonomy" id="67767"/>
    <lineage>
        <taxon>Eukaryota</taxon>
        <taxon>Metazoa</taxon>
        <taxon>Ecdysozoa</taxon>
        <taxon>Arthropoda</taxon>
        <taxon>Hexapoda</taxon>
        <taxon>Insecta</taxon>
        <taxon>Pterygota</taxon>
        <taxon>Neoptera</taxon>
        <taxon>Endopterygota</taxon>
        <taxon>Hymenoptera</taxon>
        <taxon>Apocrita</taxon>
        <taxon>Aculeata</taxon>
        <taxon>Formicoidea</taxon>
        <taxon>Formicidae</taxon>
        <taxon>Formicinae</taxon>
        <taxon>Lasius</taxon>
        <taxon>Lasius</taxon>
    </lineage>
</organism>
<keyword evidence="3" id="KW-1185">Reference proteome</keyword>
<name>A0A0J7K3F4_LASNI</name>
<dbReference type="Gene3D" id="3.30.420.10">
    <property type="entry name" value="Ribonuclease H-like superfamily/Ribonuclease H"/>
    <property type="match status" value="1"/>
</dbReference>
<evidence type="ECO:0000313" key="3">
    <source>
        <dbReference type="Proteomes" id="UP000036403"/>
    </source>
</evidence>
<dbReference type="AlphaFoldDB" id="A0A0J7K3F4"/>
<dbReference type="SUPFAM" id="SSF53098">
    <property type="entry name" value="Ribonuclease H-like"/>
    <property type="match status" value="1"/>
</dbReference>
<dbReference type="Pfam" id="PF17921">
    <property type="entry name" value="Integrase_H2C2"/>
    <property type="match status" value="1"/>
</dbReference>
<feature type="domain" description="Integrase catalytic" evidence="1">
    <location>
        <begin position="228"/>
        <end position="420"/>
    </location>
</feature>
<dbReference type="EMBL" id="LBMM01015711">
    <property type="protein sequence ID" value="KMQ84701.1"/>
    <property type="molecule type" value="Genomic_DNA"/>
</dbReference>
<dbReference type="PROSITE" id="PS50994">
    <property type="entry name" value="INTEGRASE"/>
    <property type="match status" value="1"/>
</dbReference>
<dbReference type="PaxDb" id="67767-A0A0J7K3F4"/>
<dbReference type="InterPro" id="IPR041588">
    <property type="entry name" value="Integrase_H2C2"/>
</dbReference>
<dbReference type="InterPro" id="IPR001584">
    <property type="entry name" value="Integrase_cat-core"/>
</dbReference>
<dbReference type="OrthoDB" id="6615390at2759"/>
<dbReference type="GO" id="GO:0015074">
    <property type="term" value="P:DNA integration"/>
    <property type="evidence" value="ECO:0007669"/>
    <property type="project" value="InterPro"/>
</dbReference>
<proteinExistence type="predicted"/>
<dbReference type="PANTHER" id="PTHR47331">
    <property type="entry name" value="PHD-TYPE DOMAIN-CONTAINING PROTEIN"/>
    <property type="match status" value="1"/>
</dbReference>
<dbReference type="InterPro" id="IPR040676">
    <property type="entry name" value="DUF5641"/>
</dbReference>
<reference evidence="2 3" key="1">
    <citation type="submission" date="2015-04" db="EMBL/GenBank/DDBJ databases">
        <title>Lasius niger genome sequencing.</title>
        <authorList>
            <person name="Konorov E.A."/>
            <person name="Nikitin M.A."/>
            <person name="Kirill M.V."/>
            <person name="Chang P."/>
        </authorList>
    </citation>
    <scope>NUCLEOTIDE SEQUENCE [LARGE SCALE GENOMIC DNA]</scope>
    <source>
        <tissue evidence="2">Whole</tissue>
    </source>
</reference>
<dbReference type="Proteomes" id="UP000036403">
    <property type="component" value="Unassembled WGS sequence"/>
</dbReference>
<evidence type="ECO:0000259" key="1">
    <source>
        <dbReference type="PROSITE" id="PS50994"/>
    </source>
</evidence>
<comment type="caution">
    <text evidence="2">The sequence shown here is derived from an EMBL/GenBank/DDBJ whole genome shotgun (WGS) entry which is preliminary data.</text>
</comment>
<dbReference type="GO" id="GO:0003676">
    <property type="term" value="F:nucleic acid binding"/>
    <property type="evidence" value="ECO:0007669"/>
    <property type="project" value="InterPro"/>
</dbReference>
<evidence type="ECO:0000313" key="2">
    <source>
        <dbReference type="EMBL" id="KMQ84701.1"/>
    </source>
</evidence>
<dbReference type="Pfam" id="PF18701">
    <property type="entry name" value="DUF5641"/>
    <property type="match status" value="1"/>
</dbReference>
<dbReference type="PANTHER" id="PTHR47331:SF1">
    <property type="entry name" value="GAG-LIKE PROTEIN"/>
    <property type="match status" value="1"/>
</dbReference>
<dbReference type="InterPro" id="IPR012337">
    <property type="entry name" value="RNaseH-like_sf"/>
</dbReference>
<dbReference type="STRING" id="67767.A0A0J7K3F4"/>
<sequence>MVGRSSLSDPEYAWTEPDGVDAGMVEGEMRAVTVHVTQPREDNPVLLRFSSLTRLLRVTAFCFRFCHNARRPQDRLVGFLTRAELDAARRCWVLIAQLSDFSEEVDKLKRQQPLPARSPLLPLRPFLDREGLLRLGGRLQHALLPYSEKHPLILARSNHLSLLLVRSSHAASLHGGPQLTRSLLLRQVWILQANALVKDVIHKCVRCARFRAATAEQQMGQLPEARTRSSRPFRSSGLDYAGPVTIRTTKGRGHKAVKGYICLFICLASRAIHLEVASDLSTASFLAAFRRFTARRGHCQHLVSDNGTNFRGGDQELRAMFKAAINFYHETADSLATLGTDWSFIPPGAPHFGGLLEAGVKSVKYHLQRIIGEHTLTYEEMSTFLAQVEACLNSRPLQALSNNPSDLTALTPGHLLIGEPLINIPEPSLLDINQQSLSSRWALISSMRDHFWKRWATEYMHHLQQLKKWRRERPYLAVGDLVLLKNELQPPARWALARITSLHPGPDGLVRVVTLKTASTVLKRPITKLCPLPVEPTPNVDANDASN</sequence>
<gene>
    <name evidence="2" type="ORF">RF55_17289</name>
</gene>
<accession>A0A0J7K3F4</accession>
<protein>
    <recommendedName>
        <fullName evidence="1">Integrase catalytic domain-containing protein</fullName>
    </recommendedName>
</protein>